<dbReference type="InterPro" id="IPR000515">
    <property type="entry name" value="MetI-like"/>
</dbReference>
<evidence type="ECO:0000256" key="7">
    <source>
        <dbReference type="RuleBase" id="RU363032"/>
    </source>
</evidence>
<keyword evidence="5 7" id="KW-1133">Transmembrane helix</keyword>
<keyword evidence="6 7" id="KW-0472">Membrane</keyword>
<feature type="domain" description="ABC transmembrane type-1" evidence="8">
    <location>
        <begin position="72"/>
        <end position="262"/>
    </location>
</feature>
<gene>
    <name evidence="9" type="ORF">TRIP_E360002</name>
</gene>
<feature type="transmembrane region" description="Helical" evidence="7">
    <location>
        <begin position="71"/>
        <end position="95"/>
    </location>
</feature>
<protein>
    <submittedName>
        <fullName evidence="9">ABC-type sugar transport system, permease component</fullName>
    </submittedName>
</protein>
<dbReference type="Pfam" id="PF00528">
    <property type="entry name" value="BPD_transp_1"/>
    <property type="match status" value="1"/>
</dbReference>
<proteinExistence type="inferred from homology"/>
<feature type="transmembrane region" description="Helical" evidence="7">
    <location>
        <begin position="237"/>
        <end position="262"/>
    </location>
</feature>
<dbReference type="EMBL" id="UPXP01000030">
    <property type="protein sequence ID" value="VBB40752.1"/>
    <property type="molecule type" value="Genomic_DNA"/>
</dbReference>
<evidence type="ECO:0000256" key="3">
    <source>
        <dbReference type="ARBA" id="ARBA00022475"/>
    </source>
</evidence>
<dbReference type="GO" id="GO:0005886">
    <property type="term" value="C:plasma membrane"/>
    <property type="evidence" value="ECO:0007669"/>
    <property type="project" value="UniProtKB-SubCell"/>
</dbReference>
<comment type="subcellular location">
    <subcellularLocation>
        <location evidence="1 7">Cell membrane</location>
        <topology evidence="1 7">Multi-pass membrane protein</topology>
    </subcellularLocation>
</comment>
<sequence length="277" mass="31091">MKRKYFSAGTLALHILLLTGSVVMVLPFVWMLSTSFKPPSEVLSWPPQFIPKTWTIANYVAVFKTAPFLRFFANSLLVSIVSTASILISSTLAGYVFGKFDFPFKNLLFIVILATAMVPFETYMIPLYLRMVQFGWVNKFAGLVAPYLVMSYGIFFMRQNVHTTIPDELIDAARIDGLSEFGIYRKIVLPLLSGSCNALAIFAFMQSWAAFIWPLIITSSRELWTMELGLGMFQYRFSIDLGPINAGSVLSIFPVLVVFLLLRKNIVKGITLTGMKA</sequence>
<comment type="similarity">
    <text evidence="7">Belongs to the binding-protein-dependent transport system permease family.</text>
</comment>
<evidence type="ECO:0000256" key="2">
    <source>
        <dbReference type="ARBA" id="ARBA00022448"/>
    </source>
</evidence>
<feature type="transmembrane region" description="Helical" evidence="7">
    <location>
        <begin position="140"/>
        <end position="157"/>
    </location>
</feature>
<evidence type="ECO:0000313" key="9">
    <source>
        <dbReference type="EMBL" id="VBB40752.1"/>
    </source>
</evidence>
<keyword evidence="3" id="KW-1003">Cell membrane</keyword>
<dbReference type="AlphaFoldDB" id="A0A652ZY96"/>
<dbReference type="SUPFAM" id="SSF161098">
    <property type="entry name" value="MetI-like"/>
    <property type="match status" value="1"/>
</dbReference>
<feature type="transmembrane region" description="Helical" evidence="7">
    <location>
        <begin position="107"/>
        <end position="128"/>
    </location>
</feature>
<dbReference type="PANTHER" id="PTHR43744">
    <property type="entry name" value="ABC TRANSPORTER PERMEASE PROTEIN MG189-RELATED-RELATED"/>
    <property type="match status" value="1"/>
</dbReference>
<organism evidence="9">
    <name type="scientific">uncultured Spirochaetota bacterium</name>
    <dbReference type="NCBI Taxonomy" id="460511"/>
    <lineage>
        <taxon>Bacteria</taxon>
        <taxon>Pseudomonadati</taxon>
        <taxon>Spirochaetota</taxon>
        <taxon>environmental samples</taxon>
    </lineage>
</organism>
<keyword evidence="2 7" id="KW-0813">Transport</keyword>
<keyword evidence="9" id="KW-0762">Sugar transport</keyword>
<keyword evidence="4 7" id="KW-0812">Transmembrane</keyword>
<evidence type="ECO:0000259" key="8">
    <source>
        <dbReference type="PROSITE" id="PS50928"/>
    </source>
</evidence>
<evidence type="ECO:0000256" key="1">
    <source>
        <dbReference type="ARBA" id="ARBA00004651"/>
    </source>
</evidence>
<evidence type="ECO:0000256" key="6">
    <source>
        <dbReference type="ARBA" id="ARBA00023136"/>
    </source>
</evidence>
<dbReference type="PANTHER" id="PTHR43744:SF12">
    <property type="entry name" value="ABC TRANSPORTER PERMEASE PROTEIN MG189-RELATED"/>
    <property type="match status" value="1"/>
</dbReference>
<evidence type="ECO:0000256" key="4">
    <source>
        <dbReference type="ARBA" id="ARBA00022692"/>
    </source>
</evidence>
<dbReference type="CDD" id="cd06261">
    <property type="entry name" value="TM_PBP2"/>
    <property type="match status" value="1"/>
</dbReference>
<name>A0A652ZY96_9SPIR</name>
<dbReference type="PROSITE" id="PS50928">
    <property type="entry name" value="ABC_TM1"/>
    <property type="match status" value="1"/>
</dbReference>
<evidence type="ECO:0000256" key="5">
    <source>
        <dbReference type="ARBA" id="ARBA00022989"/>
    </source>
</evidence>
<accession>A0A652ZY96</accession>
<feature type="transmembrane region" description="Helical" evidence="7">
    <location>
        <begin position="12"/>
        <end position="33"/>
    </location>
</feature>
<feature type="transmembrane region" description="Helical" evidence="7">
    <location>
        <begin position="187"/>
        <end position="217"/>
    </location>
</feature>
<dbReference type="InterPro" id="IPR035906">
    <property type="entry name" value="MetI-like_sf"/>
</dbReference>
<dbReference type="Gene3D" id="1.10.3720.10">
    <property type="entry name" value="MetI-like"/>
    <property type="match status" value="1"/>
</dbReference>
<reference evidence="9" key="1">
    <citation type="submission" date="2018-07" db="EMBL/GenBank/DDBJ databases">
        <authorList>
            <consortium name="Genoscope - CEA"/>
            <person name="William W."/>
        </authorList>
    </citation>
    <scope>NUCLEOTIDE SEQUENCE</scope>
    <source>
        <strain evidence="9">IK1</strain>
    </source>
</reference>
<dbReference type="GO" id="GO:0055085">
    <property type="term" value="P:transmembrane transport"/>
    <property type="evidence" value="ECO:0007669"/>
    <property type="project" value="InterPro"/>
</dbReference>